<dbReference type="InterPro" id="IPR039418">
    <property type="entry name" value="LexA-like"/>
</dbReference>
<dbReference type="InterPro" id="IPR036286">
    <property type="entry name" value="LexA/Signal_pep-like_sf"/>
</dbReference>
<feature type="domain" description="Peptidase S24/S26A/S26B/S26C" evidence="1">
    <location>
        <begin position="3"/>
        <end position="117"/>
    </location>
</feature>
<dbReference type="GO" id="GO:0016787">
    <property type="term" value="F:hydrolase activity"/>
    <property type="evidence" value="ECO:0007669"/>
    <property type="project" value="UniProtKB-KW"/>
</dbReference>
<dbReference type="RefSeq" id="WP_245951058.1">
    <property type="nucleotide sequence ID" value="NZ_JBHLZC010000005.1"/>
</dbReference>
<reference evidence="2 3" key="1">
    <citation type="submission" date="2018-06" db="EMBL/GenBank/DDBJ databases">
        <authorList>
            <consortium name="Pathogen Informatics"/>
            <person name="Doyle S."/>
        </authorList>
    </citation>
    <scope>NUCLEOTIDE SEQUENCE [LARGE SCALE GENOMIC DNA]</scope>
    <source>
        <strain evidence="2 3">NCTC13294</strain>
    </source>
</reference>
<dbReference type="NCBIfam" id="NF007621">
    <property type="entry name" value="PRK10276.1"/>
    <property type="match status" value="1"/>
</dbReference>
<keyword evidence="3" id="KW-1185">Reference proteome</keyword>
<dbReference type="Proteomes" id="UP000254572">
    <property type="component" value="Unassembled WGS sequence"/>
</dbReference>
<dbReference type="EMBL" id="UFUW01000001">
    <property type="protein sequence ID" value="SUX22816.1"/>
    <property type="molecule type" value="Genomic_DNA"/>
</dbReference>
<proteinExistence type="predicted"/>
<dbReference type="Pfam" id="PF00717">
    <property type="entry name" value="Peptidase_S24"/>
    <property type="match status" value="1"/>
</dbReference>
<organism evidence="2 3">
    <name type="scientific">Cardiobacterium valvarum</name>
    <dbReference type="NCBI Taxonomy" id="194702"/>
    <lineage>
        <taxon>Bacteria</taxon>
        <taxon>Pseudomonadati</taxon>
        <taxon>Pseudomonadota</taxon>
        <taxon>Gammaproteobacteria</taxon>
        <taxon>Cardiobacteriales</taxon>
        <taxon>Cardiobacteriaceae</taxon>
        <taxon>Cardiobacterium</taxon>
    </lineage>
</organism>
<name>A0A381E870_9GAMM</name>
<protein>
    <submittedName>
        <fullName evidence="2">DNA polymerase V subunit UmuD</fullName>
        <ecNumber evidence="2">3.4.21.-</ecNumber>
    </submittedName>
</protein>
<dbReference type="InterPro" id="IPR050077">
    <property type="entry name" value="LexA_repressor"/>
</dbReference>
<dbReference type="AlphaFoldDB" id="A0A381E870"/>
<dbReference type="SUPFAM" id="SSF51306">
    <property type="entry name" value="LexA/Signal peptidase"/>
    <property type="match status" value="1"/>
</dbReference>
<evidence type="ECO:0000313" key="2">
    <source>
        <dbReference type="EMBL" id="SUX22816.1"/>
    </source>
</evidence>
<dbReference type="EC" id="3.4.21.-" evidence="2"/>
<keyword evidence="2" id="KW-0378">Hydrolase</keyword>
<dbReference type="PANTHER" id="PTHR33516">
    <property type="entry name" value="LEXA REPRESSOR"/>
    <property type="match status" value="1"/>
</dbReference>
<dbReference type="PANTHER" id="PTHR33516:SF2">
    <property type="entry name" value="LEXA REPRESSOR-RELATED"/>
    <property type="match status" value="1"/>
</dbReference>
<dbReference type="CDD" id="cd06529">
    <property type="entry name" value="S24_LexA-like"/>
    <property type="match status" value="1"/>
</dbReference>
<evidence type="ECO:0000259" key="1">
    <source>
        <dbReference type="Pfam" id="PF00717"/>
    </source>
</evidence>
<dbReference type="InterPro" id="IPR015927">
    <property type="entry name" value="Peptidase_S24_S26A/B/C"/>
</dbReference>
<gene>
    <name evidence="2" type="primary">umuD</name>
    <name evidence="2" type="ORF">NCTC13294_01347</name>
</gene>
<sequence>MLTCVAAGFPSPADDYVEQMLDLNEYCVRNAPATFYLRVEPDGDSMIDAGIFPGDVLCVDRSLQAQSGDIIIAALDGGFTVKELGFVDGAPLLIPHNAAYKAQPVSADSDFEIVGVVTAVIRKLRRGKARHDRAD</sequence>
<evidence type="ECO:0000313" key="3">
    <source>
        <dbReference type="Proteomes" id="UP000254572"/>
    </source>
</evidence>
<dbReference type="Gene3D" id="2.10.109.10">
    <property type="entry name" value="Umud Fragment, subunit A"/>
    <property type="match status" value="1"/>
</dbReference>
<accession>A0A381E870</accession>